<dbReference type="EMBL" id="ADBJ01000008">
    <property type="protein sequence ID" value="EFA85031.1"/>
    <property type="molecule type" value="Genomic_DNA"/>
</dbReference>
<evidence type="ECO:0000256" key="3">
    <source>
        <dbReference type="ARBA" id="ARBA00012551"/>
    </source>
</evidence>
<keyword evidence="18" id="KW-1185">Reference proteome</keyword>
<dbReference type="InParanoid" id="D3B157"/>
<dbReference type="Gene3D" id="3.40.50.300">
    <property type="entry name" value="P-loop containing nucleotide triphosphate hydrolases"/>
    <property type="match status" value="1"/>
</dbReference>
<dbReference type="PROSITE" id="PS51484">
    <property type="entry name" value="G8"/>
    <property type="match status" value="1"/>
</dbReference>
<dbReference type="PROSITE" id="PS00847">
    <property type="entry name" value="MCM_1"/>
    <property type="match status" value="1"/>
</dbReference>
<dbReference type="GO" id="GO:0042555">
    <property type="term" value="C:MCM complex"/>
    <property type="evidence" value="ECO:0007669"/>
    <property type="project" value="InterPro"/>
</dbReference>
<keyword evidence="12" id="KW-0539">Nucleus</keyword>
<evidence type="ECO:0000313" key="18">
    <source>
        <dbReference type="Proteomes" id="UP000001396"/>
    </source>
</evidence>
<dbReference type="Gene3D" id="2.40.50.140">
    <property type="entry name" value="Nucleic acid-binding proteins"/>
    <property type="match status" value="1"/>
</dbReference>
<dbReference type="Pfam" id="PF00493">
    <property type="entry name" value="MCM"/>
    <property type="match status" value="1"/>
</dbReference>
<evidence type="ECO:0000256" key="10">
    <source>
        <dbReference type="ARBA" id="ARBA00023125"/>
    </source>
</evidence>
<dbReference type="InterPro" id="IPR018525">
    <property type="entry name" value="MCM_CS"/>
</dbReference>
<feature type="region of interest" description="Disordered" evidence="14">
    <location>
        <begin position="1"/>
        <end position="40"/>
    </location>
</feature>
<keyword evidence="4" id="KW-0472">Membrane</keyword>
<dbReference type="SUPFAM" id="SSF51126">
    <property type="entry name" value="Pectin lyase-like"/>
    <property type="match status" value="1"/>
</dbReference>
<dbReference type="InterPro" id="IPR033762">
    <property type="entry name" value="MCM_OB"/>
</dbReference>
<dbReference type="InterPro" id="IPR011050">
    <property type="entry name" value="Pectin_lyase_fold/virulence"/>
</dbReference>
<comment type="caution">
    <text evidence="17">The sequence shown here is derived from an EMBL/GenBank/DDBJ whole genome shotgun (WGS) entry which is preliminary data.</text>
</comment>
<dbReference type="InterPro" id="IPR041562">
    <property type="entry name" value="MCM_lid"/>
</dbReference>
<proteinExistence type="inferred from homology"/>
<dbReference type="EC" id="3.6.4.12" evidence="3"/>
<feature type="compositionally biased region" description="Low complexity" evidence="14">
    <location>
        <begin position="21"/>
        <end position="40"/>
    </location>
</feature>
<gene>
    <name evidence="17" type="primary">mcm7</name>
    <name evidence="17" type="ORF">PPL_02027</name>
</gene>
<dbReference type="Pfam" id="PF14551">
    <property type="entry name" value="MCM_N"/>
    <property type="match status" value="1"/>
</dbReference>
<evidence type="ECO:0000256" key="7">
    <source>
        <dbReference type="ARBA" id="ARBA00022801"/>
    </source>
</evidence>
<dbReference type="Pfam" id="PF24606">
    <property type="entry name" value="CEMIP_beta-hel"/>
    <property type="match status" value="1"/>
</dbReference>
<dbReference type="Gene3D" id="3.30.1640.10">
    <property type="entry name" value="mini-chromosome maintenance (MCM) complex, chain A, domain 1"/>
    <property type="match status" value="1"/>
</dbReference>
<dbReference type="RefSeq" id="XP_020437141.1">
    <property type="nucleotide sequence ID" value="XM_020573024.1"/>
</dbReference>
<dbReference type="InterPro" id="IPR001208">
    <property type="entry name" value="MCM_dom"/>
</dbReference>
<keyword evidence="8" id="KW-0347">Helicase</keyword>
<dbReference type="Pfam" id="PF17855">
    <property type="entry name" value="MCM_lid"/>
    <property type="match status" value="1"/>
</dbReference>
<dbReference type="Pfam" id="PF10162">
    <property type="entry name" value="G8"/>
    <property type="match status" value="1"/>
</dbReference>
<protein>
    <recommendedName>
        <fullName evidence="3">DNA helicase</fullName>
        <ecNumber evidence="3">3.6.4.12</ecNumber>
    </recommendedName>
</protein>
<evidence type="ECO:0000256" key="9">
    <source>
        <dbReference type="ARBA" id="ARBA00022840"/>
    </source>
</evidence>
<evidence type="ECO:0000256" key="8">
    <source>
        <dbReference type="ARBA" id="ARBA00022806"/>
    </source>
</evidence>
<keyword evidence="9 13" id="KW-0067">ATP-binding</keyword>
<dbReference type="PRINTS" id="PR01663">
    <property type="entry name" value="MCMPROTEIN7"/>
</dbReference>
<evidence type="ECO:0000256" key="5">
    <source>
        <dbReference type="ARBA" id="ARBA00022705"/>
    </source>
</evidence>
<dbReference type="SUPFAM" id="SSF52540">
    <property type="entry name" value="P-loop containing nucleoside triphosphate hydrolases"/>
    <property type="match status" value="1"/>
</dbReference>
<keyword evidence="6 13" id="KW-0547">Nucleotide-binding</keyword>
<dbReference type="GO" id="GO:0003678">
    <property type="term" value="F:DNA helicase activity"/>
    <property type="evidence" value="ECO:0007669"/>
    <property type="project" value="UniProtKB-EC"/>
</dbReference>
<evidence type="ECO:0000256" key="2">
    <source>
        <dbReference type="ARBA" id="ARBA00004236"/>
    </source>
</evidence>
<dbReference type="GO" id="GO:0006270">
    <property type="term" value="P:DNA replication initiation"/>
    <property type="evidence" value="ECO:0007669"/>
    <property type="project" value="InterPro"/>
</dbReference>
<dbReference type="InterPro" id="IPR027925">
    <property type="entry name" value="MCM_N"/>
</dbReference>
<dbReference type="InterPro" id="IPR012340">
    <property type="entry name" value="NA-bd_OB-fold"/>
</dbReference>
<dbReference type="STRING" id="670386.D3B157"/>
<evidence type="ECO:0000256" key="12">
    <source>
        <dbReference type="ARBA" id="ARBA00023242"/>
    </source>
</evidence>
<keyword evidence="10 13" id="KW-0238">DNA-binding</keyword>
<evidence type="ECO:0000256" key="4">
    <source>
        <dbReference type="ARBA" id="ARBA00022475"/>
    </source>
</evidence>
<dbReference type="SUPFAM" id="SSF50249">
    <property type="entry name" value="Nucleic acid-binding proteins"/>
    <property type="match status" value="1"/>
</dbReference>
<dbReference type="SMART" id="SM00350">
    <property type="entry name" value="MCM"/>
    <property type="match status" value="1"/>
</dbReference>
<dbReference type="SMART" id="SM01225">
    <property type="entry name" value="G8"/>
    <property type="match status" value="1"/>
</dbReference>
<dbReference type="GO" id="GO:0016787">
    <property type="term" value="F:hydrolase activity"/>
    <property type="evidence" value="ECO:0007669"/>
    <property type="project" value="UniProtKB-KW"/>
</dbReference>
<evidence type="ECO:0000256" key="11">
    <source>
        <dbReference type="ARBA" id="ARBA00023180"/>
    </source>
</evidence>
<evidence type="ECO:0000259" key="16">
    <source>
        <dbReference type="PROSITE" id="PS51484"/>
    </source>
</evidence>
<dbReference type="GO" id="GO:0005524">
    <property type="term" value="F:ATP binding"/>
    <property type="evidence" value="ECO:0007669"/>
    <property type="project" value="UniProtKB-KW"/>
</dbReference>
<evidence type="ECO:0000313" key="17">
    <source>
        <dbReference type="EMBL" id="EFA85031.1"/>
    </source>
</evidence>
<evidence type="ECO:0000256" key="14">
    <source>
        <dbReference type="SAM" id="MobiDB-lite"/>
    </source>
</evidence>
<accession>D3B157</accession>
<dbReference type="InterPro" id="IPR008050">
    <property type="entry name" value="MCM7"/>
</dbReference>
<feature type="domain" description="G8" evidence="16">
    <location>
        <begin position="904"/>
        <end position="1030"/>
    </location>
</feature>
<keyword evidence="7" id="KW-0378">Hydrolase</keyword>
<dbReference type="SMART" id="SM00382">
    <property type="entry name" value="AAA"/>
    <property type="match status" value="1"/>
</dbReference>
<keyword evidence="4" id="KW-1003">Cell membrane</keyword>
<dbReference type="PROSITE" id="PS50051">
    <property type="entry name" value="MCM_2"/>
    <property type="match status" value="1"/>
</dbReference>
<dbReference type="PANTHER" id="PTHR15535:SF29">
    <property type="entry name" value="PROTEIN DDB_G0287365"/>
    <property type="match status" value="1"/>
</dbReference>
<name>D3B157_HETP5</name>
<dbReference type="GO" id="GO:0005634">
    <property type="term" value="C:nucleus"/>
    <property type="evidence" value="ECO:0007669"/>
    <property type="project" value="UniProtKB-SubCell"/>
</dbReference>
<evidence type="ECO:0000256" key="6">
    <source>
        <dbReference type="ARBA" id="ARBA00022741"/>
    </source>
</evidence>
<organism evidence="17 18">
    <name type="scientific">Heterostelium pallidum (strain ATCC 26659 / Pp 5 / PN500)</name>
    <name type="common">Cellular slime mold</name>
    <name type="synonym">Polysphondylium pallidum</name>
    <dbReference type="NCBI Taxonomy" id="670386"/>
    <lineage>
        <taxon>Eukaryota</taxon>
        <taxon>Amoebozoa</taxon>
        <taxon>Evosea</taxon>
        <taxon>Eumycetozoa</taxon>
        <taxon>Dictyostelia</taxon>
        <taxon>Acytosteliales</taxon>
        <taxon>Acytosteliaceae</taxon>
        <taxon>Heterostelium</taxon>
    </lineage>
</organism>
<dbReference type="GO" id="GO:0005886">
    <property type="term" value="C:plasma membrane"/>
    <property type="evidence" value="ECO:0007669"/>
    <property type="project" value="UniProtKB-SubCell"/>
</dbReference>
<keyword evidence="11" id="KW-0325">Glycoprotein</keyword>
<dbReference type="InterPro" id="IPR031327">
    <property type="entry name" value="MCM"/>
</dbReference>
<dbReference type="FunFam" id="3.40.50.300:FF:000826">
    <property type="entry name" value="Replicative DNA helicase Mcm"/>
    <property type="match status" value="1"/>
</dbReference>
<dbReference type="GO" id="GO:0003677">
    <property type="term" value="F:DNA binding"/>
    <property type="evidence" value="ECO:0007669"/>
    <property type="project" value="UniProtKB-KW"/>
</dbReference>
<dbReference type="Pfam" id="PF17207">
    <property type="entry name" value="MCM_OB"/>
    <property type="match status" value="1"/>
</dbReference>
<dbReference type="InterPro" id="IPR052252">
    <property type="entry name" value="CEMIP/CEMIP2"/>
</dbReference>
<keyword evidence="5" id="KW-0235">DNA replication</keyword>
<dbReference type="Proteomes" id="UP000001396">
    <property type="component" value="Unassembled WGS sequence"/>
</dbReference>
<evidence type="ECO:0000259" key="15">
    <source>
        <dbReference type="PROSITE" id="PS50051"/>
    </source>
</evidence>
<reference evidence="17 18" key="1">
    <citation type="journal article" date="2011" name="Genome Res.">
        <title>Phylogeny-wide analysis of social amoeba genomes highlights ancient origins for complex intercellular communication.</title>
        <authorList>
            <person name="Heidel A.J."/>
            <person name="Lawal H.M."/>
            <person name="Felder M."/>
            <person name="Schilde C."/>
            <person name="Helps N.R."/>
            <person name="Tunggal B."/>
            <person name="Rivero F."/>
            <person name="John U."/>
            <person name="Schleicher M."/>
            <person name="Eichinger L."/>
            <person name="Platzer M."/>
            <person name="Noegel A.A."/>
            <person name="Schaap P."/>
            <person name="Gloeckner G."/>
        </authorList>
    </citation>
    <scope>NUCLEOTIDE SEQUENCE [LARGE SCALE GENOMIC DNA]</scope>
    <source>
        <strain evidence="18">ATCC 26659 / Pp 5 / PN500</strain>
    </source>
</reference>
<evidence type="ECO:0000256" key="13">
    <source>
        <dbReference type="RuleBase" id="RU004070"/>
    </source>
</evidence>
<sequence length="1954" mass="220162">MNKSNSSSRGGGGGSYRGRGKAASSTTTTTQQNGATTDANQRQDKFYLRKIYDQDYQKCLKFLQEFKSSPSKDGSIYDKYMIMMKEVFDRKRKLFEIELEDVFRFTNDRDFVRRIETNTMSYIRLFTSALEELMPEPDFTTDSIQSTIGESSDSVIDLIMAHRAKNMMANIDAAVGDQPPRPNRSLGKDGGGATTGGANAKKRSAKKNEHLNVLPPDLLRRFELLIVPRVAQQFKPTKIREIRSEHIGCLITLEGIVTRVTDVKPMVTVAAYTCDTCNAEWFQEVTSREFMPIIKCNSAECYNNSRDTNKIGSLTLQSRGSNTGKVRERSDWTYSTNYQGTSPGDLVTLFGVFLPTPYTGHKAIRAGLLADTYVEAMRIVQHKKTYEQYQMTPEMEEAIKEIEDSDIYERLAMSIAPEIYGHLDVKKALLLQMVGAAVKKMPDGMSIRGDINICLMGDPGVAKSQLLKHIAKIAPRGIYTSGKGSSGVGLTAAVIKDSVTGDYVLEGGSLVLADMGICCIDEFDKMEDADRTAIHEVMEQQTISIAKAGITTTLNARTSVLAAANPAFGRYNFNKKPDENFNLPPSLLSRFDLLFLIVDRPDLELDRLLSEHVTFVHQNSKPPELKTEVYEPEFIRCFVSRARKYEPYVPPQLTEFIVESYVTMRKQEADQKVPLTYTTARTLLGILRLAQARARCRFSETVAQSDVEEAMRLMWVSKASIRTDQKKKRVDPITSIYALIRDTCKKHSSSKIQLPDMLKMVLTAGFTQNQFNRCLSEYQEMGLLMVNDDKSSISVNTSLEHSDLCVVSAYLTAPRCTLEHPIFQSWQVHSHFITQDYTEVVGDTKINELYFPSASSKEQVYAEAILEHSYRETVYCFLTDEFIVGQSKICPDKDTHFYRWSDPAIWGGQLPQAHYRITISERVLLDVSPPPLFGIEIDKGGLLVFEDVPGITLTTGYITLSDGGALVIGSDTCPYQNKVTITLTGHSESIAPNITLNGISYGQKVIAVAAGGTLELHGAIPPMTRTVLVKTAMPGNNFLDVLHSVCNWWKPGDHLLLGSTDYDVGQTEMVEIDSCLGSQIKLTNPLKYMHYGEITLGSDQRADVLLFTRNIVIEGSQESQSCVSNSDLVCAFFPYYTFGGHIMITRGYTSVSIDGVELYNMGQQHSESKRFPIHFYKVGQRTATYVRNSVIHRSFSRCIVLSGTDSLTIKNNYAYDHIGHCFMLHDGMEMWNSFEGNVGVLTKHGLLTPSDRNCEMCLRVKPYDFNGETTSCSECNSLATFWFANPYNMVIGNTAGGSENMGISYVFPEYPTGDSRVDGKERNIRPIYLSIWVFENNTCHSNRIGLHVDGGLKLSEPSKSEPQQLLSAIKARYRPQLDPTSNSMRIAMLRGLHCFKNRWRGAWARGGNMIFKRCVFADNAVGLTVASDEVYPYDQVYQQVTNCLFVGETRNLGHALSVWWNPSIRNRTNPYGDNGNMPVKGFEFYQGPISMWNCTFRSFVKDNSTAARNISALSWYRYHDDQFSPLSVMSNINYENVTHRFLQNAQVKDGDKCQNIRDGDGSSTGIANSVILPKSEFYQHDTCRDYPLWNAQLCTTLLSYLYIKNADTYHSQFNGKTGSAVVVKDFFDSELKLTGLPNSYYHYHFLALVFKDSDYTIHFDTHPTPPLLIFEAIGWDAADSMNIGVCIGINNIQSIRLEKMKGDKILYEYQPSSMVPVANTSPIFDQYHYSYDRKQGIVYFNLHQNSSRPTSMTVCPIDGGCEQVRLNVTYSPGVAMATGDCRTHRYKQFLSVYDESVTYPLRISNQSVGVTVVNGDAAAVGSNFAYRGRNYLSLNTEHLGNRLRFECKDKKDCLFSAAHSHFEVWIRGTQPSNWDTPNYLSISLFNNNNNNNFNEQTIDCKNIINNQWSIFRISMKDLLKVNNDQIYFDGIQFNIVKPYKGIIYLDDIKLLYLY</sequence>
<dbReference type="GeneID" id="31357553"/>
<dbReference type="InterPro" id="IPR055401">
    <property type="entry name" value="CEMIP_beta-hel_dom"/>
</dbReference>
<feature type="region of interest" description="Disordered" evidence="14">
    <location>
        <begin position="174"/>
        <end position="207"/>
    </location>
</feature>
<dbReference type="InterPro" id="IPR019316">
    <property type="entry name" value="G8_domain"/>
</dbReference>
<dbReference type="PRINTS" id="PR01657">
    <property type="entry name" value="MCMFAMILY"/>
</dbReference>
<feature type="domain" description="MCM C-terminal AAA(+) ATPase" evidence="15">
    <location>
        <begin position="407"/>
        <end position="613"/>
    </location>
</feature>
<comment type="similarity">
    <text evidence="13">Belongs to the MCM family.</text>
</comment>
<comment type="subcellular location">
    <subcellularLocation>
        <location evidence="2">Cell membrane</location>
    </subcellularLocation>
    <subcellularLocation>
        <location evidence="1">Nucleus</location>
    </subcellularLocation>
</comment>
<evidence type="ECO:0000256" key="1">
    <source>
        <dbReference type="ARBA" id="ARBA00004123"/>
    </source>
</evidence>
<dbReference type="PANTHER" id="PTHR15535">
    <property type="entry name" value="TRANSMEMBRANE PROTEIN 2-RELATED"/>
    <property type="match status" value="1"/>
</dbReference>
<dbReference type="CDD" id="cd17758">
    <property type="entry name" value="MCM7"/>
    <property type="match status" value="1"/>
</dbReference>
<dbReference type="InterPro" id="IPR003593">
    <property type="entry name" value="AAA+_ATPase"/>
</dbReference>
<dbReference type="InterPro" id="IPR027417">
    <property type="entry name" value="P-loop_NTPase"/>
</dbReference>